<name>A0ACC0L5V9_RHOML</name>
<comment type="caution">
    <text evidence="1">The sequence shown here is derived from an EMBL/GenBank/DDBJ whole genome shotgun (WGS) entry which is preliminary data.</text>
</comment>
<evidence type="ECO:0000313" key="1">
    <source>
        <dbReference type="EMBL" id="KAI8524111.1"/>
    </source>
</evidence>
<organism evidence="1 2">
    <name type="scientific">Rhododendron molle</name>
    <name type="common">Chinese azalea</name>
    <name type="synonym">Azalea mollis</name>
    <dbReference type="NCBI Taxonomy" id="49168"/>
    <lineage>
        <taxon>Eukaryota</taxon>
        <taxon>Viridiplantae</taxon>
        <taxon>Streptophyta</taxon>
        <taxon>Embryophyta</taxon>
        <taxon>Tracheophyta</taxon>
        <taxon>Spermatophyta</taxon>
        <taxon>Magnoliopsida</taxon>
        <taxon>eudicotyledons</taxon>
        <taxon>Gunneridae</taxon>
        <taxon>Pentapetalae</taxon>
        <taxon>asterids</taxon>
        <taxon>Ericales</taxon>
        <taxon>Ericaceae</taxon>
        <taxon>Ericoideae</taxon>
        <taxon>Rhodoreae</taxon>
        <taxon>Rhododendron</taxon>
    </lineage>
</organism>
<accession>A0ACC0L5V9</accession>
<keyword evidence="2" id="KW-1185">Reference proteome</keyword>
<gene>
    <name evidence="1" type="ORF">RHMOL_Rhmol13G0124300</name>
</gene>
<dbReference type="EMBL" id="CM046400">
    <property type="protein sequence ID" value="KAI8524111.1"/>
    <property type="molecule type" value="Genomic_DNA"/>
</dbReference>
<sequence length="732" mass="81485">MTSCLKFSTGLKAFGFLGCSSKNYWKGQMEEIQTQSDNYRSSSSSASSPASRVPSSNFFYLRKPGSVRQPISFEDSPVWDDTDVEVRMEEGGDSINAATTPASPSLSKLNSGSFPSPPLPEGAVVVRNIAGASLAWKDLTVSIKGKRKYSDKVVKSSNGYALPGTMTVIMGPAKSGKSTLLRALAGRLHDSAKMYGEVFVNGQKSRLPYGSYGFVERETTLIGSLTVREFLYYSALLQLPGFFCQRRSVVEDAILAMSLGDYANKLIGGHCYQKGLPSGERRRVSIARELVMRPHVLFIDEPLYHLNSVSALLMMVTLKKLASTGCTLIFTINQSSTEVFGLFDRICLLSNGNTLFFGETLACLQHFSNAGFPCPIMQSPSDHFLRAINTDFDRIIAMCKNWQEGSSLKSKGKASNATRIAVLTWRSLLVVSREWKFYWLRLVLYMLLTLCVGTVFSGLGHSLSSVVTRVAGIFVFVSFTSLLSIAGVPAQRKEIKIYACEQLNQHSGSLVFLLGQLLSSIPFLFLISISSGLVFYFLIGLRDEFGLLMYFVLNFFMCLLVNEGLVLALVTIWQDVFWSILTLVCIHVSGNDAFGWLFQSSKYFTQISLDIPNILYCFPHLLNPGKSRVIIRYGVPVHPVILLRILKGMLENEYIGTSFAVGQVRTISGYQALRSAYEVSPNSNSKWENLLVLFLMAVGYRILVFILLQFRVRRSTSIVRFFRRKKNTNNAR</sequence>
<evidence type="ECO:0000313" key="2">
    <source>
        <dbReference type="Proteomes" id="UP001062846"/>
    </source>
</evidence>
<proteinExistence type="predicted"/>
<dbReference type="Proteomes" id="UP001062846">
    <property type="component" value="Chromosome 13"/>
</dbReference>
<reference evidence="1" key="1">
    <citation type="submission" date="2022-02" db="EMBL/GenBank/DDBJ databases">
        <title>Plant Genome Project.</title>
        <authorList>
            <person name="Zhang R.-G."/>
        </authorList>
    </citation>
    <scope>NUCLEOTIDE SEQUENCE</scope>
    <source>
        <strain evidence="1">AT1</strain>
    </source>
</reference>
<protein>
    <submittedName>
        <fullName evidence="1">Uncharacterized protein</fullName>
    </submittedName>
</protein>